<gene>
    <name evidence="2" type="ORF">CLOSTMETH_01715</name>
</gene>
<organism evidence="2 3">
    <name type="scientific">[Clostridium] methylpentosum DSM 5476</name>
    <dbReference type="NCBI Taxonomy" id="537013"/>
    <lineage>
        <taxon>Bacteria</taxon>
        <taxon>Bacillati</taxon>
        <taxon>Bacillota</taxon>
        <taxon>Clostridia</taxon>
        <taxon>Eubacteriales</taxon>
        <taxon>Oscillospiraceae</taxon>
        <taxon>Oscillospiraceae incertae sedis</taxon>
    </lineage>
</organism>
<dbReference type="eggNOG" id="ENOG502ZA3Z">
    <property type="taxonomic scope" value="Bacteria"/>
</dbReference>
<dbReference type="Proteomes" id="UP000003340">
    <property type="component" value="Unassembled WGS sequence"/>
</dbReference>
<sequence>MEKGKQVLAEKKPEENIRLDENNIFTGFREFQVAQRMATALASSTIVPKDYQNNPGNCLIALEMANRLKTSPMMVMQNLYVVNGRPAWSSQYIVAMINSSRKYKTELQYEMKGSRTDGSLECTAWVEDYNGHRVTGPTVTMKMAQEEGWIGRNGSKWKTMPEVMIRYRAASFFGRLNCPDMIMGIYSEEEAIELEPSQFEFVDQVKAAEQEIKDNVGRQDIDVDVHTGEVITKPTAQTQVEEESGEPDLETQMSIEEPDF</sequence>
<feature type="region of interest" description="Disordered" evidence="1">
    <location>
        <begin position="233"/>
        <end position="260"/>
    </location>
</feature>
<dbReference type="STRING" id="537013.CLOSTMETH_01715"/>
<accession>C0ECZ4</accession>
<evidence type="ECO:0000313" key="3">
    <source>
        <dbReference type="Proteomes" id="UP000003340"/>
    </source>
</evidence>
<feature type="compositionally biased region" description="Acidic residues" evidence="1">
    <location>
        <begin position="240"/>
        <end position="249"/>
    </location>
</feature>
<comment type="caution">
    <text evidence="2">The sequence shown here is derived from an EMBL/GenBank/DDBJ whole genome shotgun (WGS) entry which is preliminary data.</text>
</comment>
<evidence type="ECO:0000313" key="2">
    <source>
        <dbReference type="EMBL" id="EEG30646.1"/>
    </source>
</evidence>
<evidence type="ECO:0008006" key="4">
    <source>
        <dbReference type="Google" id="ProtNLM"/>
    </source>
</evidence>
<reference evidence="2 3" key="2">
    <citation type="submission" date="2009-02" db="EMBL/GenBank/DDBJ databases">
        <title>Draft genome sequence of Clostridium methylpentosum (DSM 5476).</title>
        <authorList>
            <person name="Sudarsanam P."/>
            <person name="Ley R."/>
            <person name="Guruge J."/>
            <person name="Turnbaugh P.J."/>
            <person name="Mahowald M."/>
            <person name="Liep D."/>
            <person name="Gordon J."/>
        </authorList>
    </citation>
    <scope>NUCLEOTIDE SEQUENCE [LARGE SCALE GENOMIC DNA]</scope>
    <source>
        <strain evidence="2 3">DSM 5476</strain>
    </source>
</reference>
<proteinExistence type="predicted"/>
<dbReference type="AlphaFoldDB" id="C0ECZ4"/>
<protein>
    <recommendedName>
        <fullName evidence="4">Phage recombination protein Bet</fullName>
    </recommendedName>
</protein>
<dbReference type="HOGENOM" id="CLU_035966_0_0_9"/>
<reference evidence="2 3" key="1">
    <citation type="submission" date="2009-01" db="EMBL/GenBank/DDBJ databases">
        <authorList>
            <person name="Fulton L."/>
            <person name="Clifton S."/>
            <person name="Fulton B."/>
            <person name="Xu J."/>
            <person name="Minx P."/>
            <person name="Pepin K.H."/>
            <person name="Johnson M."/>
            <person name="Bhonagiri V."/>
            <person name="Nash W.E."/>
            <person name="Mardis E.R."/>
            <person name="Wilson R.K."/>
        </authorList>
    </citation>
    <scope>NUCLEOTIDE SEQUENCE [LARGE SCALE GENOMIC DNA]</scope>
    <source>
        <strain evidence="2 3">DSM 5476</strain>
    </source>
</reference>
<keyword evidence="3" id="KW-1185">Reference proteome</keyword>
<evidence type="ECO:0000256" key="1">
    <source>
        <dbReference type="SAM" id="MobiDB-lite"/>
    </source>
</evidence>
<name>C0ECZ4_9FIRM</name>
<dbReference type="EMBL" id="ACEC01000058">
    <property type="protein sequence ID" value="EEG30646.1"/>
    <property type="molecule type" value="Genomic_DNA"/>
</dbReference>